<gene>
    <name evidence="2" type="ORF">C8E01_106218</name>
</gene>
<feature type="coiled-coil region" evidence="1">
    <location>
        <begin position="144"/>
        <end position="178"/>
    </location>
</feature>
<evidence type="ECO:0000313" key="3">
    <source>
        <dbReference type="Proteomes" id="UP000245466"/>
    </source>
</evidence>
<accession>A0A2U1AWS1</accession>
<sequence length="489" mass="57136">METLLKSKSLTDTSVSLKLLRARQLPLIVAFLFKAFKQTQEVTVPYQHLLQKLGDYLEEHNYSEEDEEAHAERFFSDYGDRAKLYLDRWIDAHYLRNMVDESTKEPYVLLTKHTEKVFQVLELLKEKEFVGTESKFKDIFHKLRDLVEHANPDQEKRLAELEKKKLAIEEEIRKIKVDGYVSTYEDYQIKSRFEEVNRLANDLMGDFKEVEDNFKEITQKIYEKQQQHGLSKGQLLADTFDALYALKNTDQGKSFYAFWHFMLDEESQQELQQLTKEVYHILEDREIETSSKFLKKLKPFLHTAARKVLDKNKLLADKLSREIMAKNQLETRKFRELMAAIRQLALQRLSSTPERDTYLALAENPQVYLPLERKLSDKPVTNTHIASPTEAALQLEDIEDFAKLYQADLIDKAKLLTNIHQLLQERSQVSLKEVVEHAGITKGLAELLAYLTLVNSSDKFFIHAHTRETILFDPLAGKYLEVPQVLFTA</sequence>
<proteinExistence type="predicted"/>
<dbReference type="OrthoDB" id="138803at2"/>
<evidence type="ECO:0000256" key="1">
    <source>
        <dbReference type="SAM" id="Coils"/>
    </source>
</evidence>
<evidence type="ECO:0000313" key="2">
    <source>
        <dbReference type="EMBL" id="PVY40876.1"/>
    </source>
</evidence>
<keyword evidence="1" id="KW-0175">Coiled coil</keyword>
<dbReference type="Pfam" id="PF11855">
    <property type="entry name" value="DUF3375"/>
    <property type="match status" value="1"/>
</dbReference>
<organism evidence="2 3">
    <name type="scientific">Pontibacter virosus</name>
    <dbReference type="NCBI Taxonomy" id="1765052"/>
    <lineage>
        <taxon>Bacteria</taxon>
        <taxon>Pseudomonadati</taxon>
        <taxon>Bacteroidota</taxon>
        <taxon>Cytophagia</taxon>
        <taxon>Cytophagales</taxon>
        <taxon>Hymenobacteraceae</taxon>
        <taxon>Pontibacter</taxon>
    </lineage>
</organism>
<name>A0A2U1AWS1_9BACT</name>
<keyword evidence="3" id="KW-1185">Reference proteome</keyword>
<protein>
    <submittedName>
        <fullName evidence="2">Uncharacterized protein DUF3375</fullName>
    </submittedName>
</protein>
<dbReference type="RefSeq" id="WP_116543606.1">
    <property type="nucleotide sequence ID" value="NZ_QEKI01000006.1"/>
</dbReference>
<dbReference type="EMBL" id="QEKI01000006">
    <property type="protein sequence ID" value="PVY40876.1"/>
    <property type="molecule type" value="Genomic_DNA"/>
</dbReference>
<dbReference type="Proteomes" id="UP000245466">
    <property type="component" value="Unassembled WGS sequence"/>
</dbReference>
<reference evidence="2 3" key="1">
    <citation type="submission" date="2018-04" db="EMBL/GenBank/DDBJ databases">
        <title>Genomic Encyclopedia of Type Strains, Phase IV (KMG-IV): sequencing the most valuable type-strain genomes for metagenomic binning, comparative biology and taxonomic classification.</title>
        <authorList>
            <person name="Goeker M."/>
        </authorList>
    </citation>
    <scope>NUCLEOTIDE SEQUENCE [LARGE SCALE GENOMIC DNA]</scope>
    <source>
        <strain evidence="2 3">DSM 100231</strain>
    </source>
</reference>
<comment type="caution">
    <text evidence="2">The sequence shown here is derived from an EMBL/GenBank/DDBJ whole genome shotgun (WGS) entry which is preliminary data.</text>
</comment>
<dbReference type="AlphaFoldDB" id="A0A2U1AWS1"/>
<dbReference type="InterPro" id="IPR021804">
    <property type="entry name" value="DUF3375"/>
</dbReference>